<dbReference type="Gene3D" id="3.40.50.10890">
    <property type="match status" value="1"/>
</dbReference>
<dbReference type="GO" id="GO:0005847">
    <property type="term" value="C:mRNA cleavage and polyadenylation specificity factor complex"/>
    <property type="evidence" value="ECO:0007669"/>
    <property type="project" value="InterPro"/>
</dbReference>
<feature type="region of interest" description="Disordered" evidence="7">
    <location>
        <begin position="831"/>
        <end position="860"/>
    </location>
</feature>
<keyword evidence="6" id="KW-0175">Coiled coil</keyword>
<evidence type="ECO:0000256" key="1">
    <source>
        <dbReference type="ARBA" id="ARBA00004123"/>
    </source>
</evidence>
<proteinExistence type="inferred from homology"/>
<feature type="domain" description="Beta-Casp" evidence="8">
    <location>
        <begin position="59"/>
        <end position="178"/>
    </location>
</feature>
<feature type="compositionally biased region" description="Polar residues" evidence="7">
    <location>
        <begin position="839"/>
        <end position="858"/>
    </location>
</feature>
<dbReference type="InterPro" id="IPR025069">
    <property type="entry name" value="Cpsf2_C"/>
</dbReference>
<dbReference type="SMART" id="SM01027">
    <property type="entry name" value="Beta-Casp"/>
    <property type="match status" value="1"/>
</dbReference>
<dbReference type="InterPro" id="IPR022712">
    <property type="entry name" value="Beta_Casp"/>
</dbReference>
<sequence length="1031" mass="114526">MATSIIKLHTLSGTGDNGSPCYLLQPRRKDRDENLRQTILKSLRRGGNVLIAVDTAGRCLEVAHFLEQCWLNQESGLMAYGLAMLNYVALNVVDFAKSMVEWMSEKVMRSFEDQRSNPFHFRHMQLCHTLEQLDAVSEPKVVLSSLSDLSCGFSRQLFAEWADNDLNTVILTSQESVITGVGESSSQSLISRLIGLARKDNDARKDLPTSSTGTSILPLTLSQRVSCSQADQSGSDIPHLKNSAKGFSFSQNTNSAISDACDELNSETEPGNSYTDIPIPSAGDITHSDVSPQITEGILEKQPSCDSELENESTCCSNRPYGSEEGTHVEKSKSLSLTLSVPRDHSKKTIVPSNTTRLFPKTSLPLNMEQFGVTNLHLTSGRHQAGYDIYPGLHNQAGGQFFRVAKRTQLLFPQNEKKIHWDEYGAHLDPELFTSTEPVSSQAALPNWDIKSKDTKPNSDIVSSGFSSTSILDYLVARTPTFDVLDSNTRCVTHHLEIPLRCEVVFLDYEGRSDGEAMKRILIGLRPQEIILVGNNAPAIDHLANYCRGVMLLDPNYIHIPHPREIVNCTKEGDIYQARMKDSLVSSLKFTKIRDYELAWVEATVSLDDKSDYHIKEKNNNNAENNGNDDNDDVEMSTGNNLELRSRTPLAADQLPVLSLPTGPIGQHKTVFVNEPKLSDLKQLLLSQGLMAEFVSGILVVDNCVAIKRSEAGKLLLEGLLCGTYFEVRRILYQQCQETILEFDEFSKRVSNQPKGPLIICLAAENKQLEQLKIENKTLRNSLDEHQTALDMIMTKYRGQISKLMRTYQVEHLVQSVINPDNSENRCIKSSYPDPKLVNTRSTNSIDSQSVSQKSNSGKVDEITDNITQSLTEQFTTVASIVRDVTDRGDAYAAELEEELHRLRSENAGLREILMISSDCCPDTNSNDYVLPPVSLPNKDSIQHESSSLSSVQSGRFHFLDEDSSSIHLPGIDECLSSVNVNEDSFLYNIPNPSDDSSSSDTISGNHSDEDSDEDDSTVYEVAMKQMINSL</sequence>
<feature type="region of interest" description="Disordered" evidence="7">
    <location>
        <begin position="617"/>
        <end position="638"/>
    </location>
</feature>
<dbReference type="STRING" id="6185.A0A095A7Y3"/>
<dbReference type="Pfam" id="PF13299">
    <property type="entry name" value="CPSF100_C"/>
    <property type="match status" value="1"/>
</dbReference>
<dbReference type="EMBL" id="KL252139">
    <property type="protein sequence ID" value="KGB41819.1"/>
    <property type="molecule type" value="Genomic_DNA"/>
</dbReference>
<organism evidence="9">
    <name type="scientific">Schistosoma haematobium</name>
    <name type="common">Blood fluke</name>
    <dbReference type="NCBI Taxonomy" id="6185"/>
    <lineage>
        <taxon>Eukaryota</taxon>
        <taxon>Metazoa</taxon>
        <taxon>Spiralia</taxon>
        <taxon>Lophotrochozoa</taxon>
        <taxon>Platyhelminthes</taxon>
        <taxon>Trematoda</taxon>
        <taxon>Digenea</taxon>
        <taxon>Strigeidida</taxon>
        <taxon>Schistosomatoidea</taxon>
        <taxon>Schistosomatidae</taxon>
        <taxon>Schistosoma</taxon>
    </lineage>
</organism>
<dbReference type="PANTHER" id="PTHR45922">
    <property type="entry name" value="CLEAVAGE AND POLYADENYLATION SPECIFICITY FACTOR SUBUNIT 2"/>
    <property type="match status" value="1"/>
</dbReference>
<feature type="coiled-coil region" evidence="6">
    <location>
        <begin position="762"/>
        <end position="789"/>
    </location>
</feature>
<feature type="region of interest" description="Disordered" evidence="7">
    <location>
        <begin position="987"/>
        <end position="1018"/>
    </location>
</feature>
<keyword evidence="4 5" id="KW-0539">Nucleus</keyword>
<keyword evidence="5" id="KW-0694">RNA-binding</keyword>
<evidence type="ECO:0000256" key="4">
    <source>
        <dbReference type="ARBA" id="ARBA00023242"/>
    </source>
</evidence>
<evidence type="ECO:0000256" key="2">
    <source>
        <dbReference type="ARBA" id="ARBA00010624"/>
    </source>
</evidence>
<dbReference type="SUPFAM" id="SSF56281">
    <property type="entry name" value="Metallo-hydrolase/oxidoreductase"/>
    <property type="match status" value="1"/>
</dbReference>
<gene>
    <name evidence="9" type="ORF">MS3_10369</name>
</gene>
<dbReference type="InterPro" id="IPR027075">
    <property type="entry name" value="CPSF2"/>
</dbReference>
<keyword evidence="3 5" id="KW-0507">mRNA processing</keyword>
<dbReference type="AlphaFoldDB" id="A0A095A7Y3"/>
<comment type="subcellular location">
    <subcellularLocation>
        <location evidence="1 5">Nucleus</location>
    </subcellularLocation>
</comment>
<evidence type="ECO:0000256" key="6">
    <source>
        <dbReference type="SAM" id="Coils"/>
    </source>
</evidence>
<comment type="similarity">
    <text evidence="2 5">Belongs to the metallo-beta-lactamase superfamily. RNA-metabolizing metallo-beta-lactamase-like family. CPSF2/YSH1 subfamily.</text>
</comment>
<dbReference type="PANTHER" id="PTHR45922:SF1">
    <property type="entry name" value="CLEAVAGE AND POLYADENYLATION SPECIFICITY FACTOR SUBUNIT 2"/>
    <property type="match status" value="1"/>
</dbReference>
<accession>A0A095A7Y3</accession>
<evidence type="ECO:0000313" key="9">
    <source>
        <dbReference type="EMBL" id="KGB41819.1"/>
    </source>
</evidence>
<dbReference type="GO" id="GO:0006398">
    <property type="term" value="P:mRNA 3'-end processing by stem-loop binding and cleavage"/>
    <property type="evidence" value="ECO:0007669"/>
    <property type="project" value="InterPro"/>
</dbReference>
<evidence type="ECO:0000256" key="5">
    <source>
        <dbReference type="RuleBase" id="RU365006"/>
    </source>
</evidence>
<dbReference type="GO" id="GO:0003723">
    <property type="term" value="F:RNA binding"/>
    <property type="evidence" value="ECO:0007669"/>
    <property type="project" value="UniProtKB-KW"/>
</dbReference>
<reference evidence="9" key="1">
    <citation type="journal article" date="2012" name="Nat. Genet.">
        <title>Whole-genome sequence of Schistosoma haematobium.</title>
        <authorList>
            <person name="Young N.D."/>
            <person name="Jex A.R."/>
            <person name="Li B."/>
            <person name="Liu S."/>
            <person name="Yang L."/>
            <person name="Xiong Z."/>
            <person name="Li Y."/>
            <person name="Cantacessi C."/>
            <person name="Hall R.S."/>
            <person name="Xu X."/>
            <person name="Chen F."/>
            <person name="Wu X."/>
            <person name="Zerlotini A."/>
            <person name="Oliveira G."/>
            <person name="Hofmann A."/>
            <person name="Zhang G."/>
            <person name="Fang X."/>
            <person name="Kang Y."/>
            <person name="Campbell B.E."/>
            <person name="Loukas A."/>
            <person name="Ranganathan S."/>
            <person name="Rollinson D."/>
            <person name="Rinaldi G."/>
            <person name="Brindley P.J."/>
            <person name="Yang H."/>
            <person name="Wang J."/>
            <person name="Wang J."/>
            <person name="Gasser R.B."/>
        </authorList>
    </citation>
    <scope>NUCLEOTIDE SEQUENCE [LARGE SCALE GENOMIC DNA]</scope>
</reference>
<dbReference type="Pfam" id="PF10996">
    <property type="entry name" value="Beta-Casp"/>
    <property type="match status" value="1"/>
</dbReference>
<name>A0A095A7Y3_SCHHA</name>
<evidence type="ECO:0000256" key="3">
    <source>
        <dbReference type="ARBA" id="ARBA00022664"/>
    </source>
</evidence>
<evidence type="ECO:0000259" key="8">
    <source>
        <dbReference type="SMART" id="SM01027"/>
    </source>
</evidence>
<dbReference type="InterPro" id="IPR036866">
    <property type="entry name" value="RibonucZ/Hydroxyglut_hydro"/>
</dbReference>
<protein>
    <recommendedName>
        <fullName evidence="5">Cleavage and polyadenylation specificity factor subunit 2</fullName>
    </recommendedName>
    <alternativeName>
        <fullName evidence="5">Cleavage and polyadenylation specificity factor 100 kDa subunit</fullName>
    </alternativeName>
</protein>
<evidence type="ECO:0000256" key="7">
    <source>
        <dbReference type="SAM" id="MobiDB-lite"/>
    </source>
</evidence>